<comment type="caution">
    <text evidence="1">The sequence shown here is derived from an EMBL/GenBank/DDBJ whole genome shotgun (WGS) entry which is preliminary data.</text>
</comment>
<dbReference type="PANTHER" id="PTHR33266">
    <property type="entry name" value="CHROMOSOME 15, WHOLE GENOME SHOTGUN SEQUENCE"/>
    <property type="match status" value="1"/>
</dbReference>
<organism evidence="1 2">
    <name type="scientific">Marasmius oreades</name>
    <name type="common">fairy-ring Marasmius</name>
    <dbReference type="NCBI Taxonomy" id="181124"/>
    <lineage>
        <taxon>Eukaryota</taxon>
        <taxon>Fungi</taxon>
        <taxon>Dikarya</taxon>
        <taxon>Basidiomycota</taxon>
        <taxon>Agaricomycotina</taxon>
        <taxon>Agaricomycetes</taxon>
        <taxon>Agaricomycetidae</taxon>
        <taxon>Agaricales</taxon>
        <taxon>Marasmiineae</taxon>
        <taxon>Marasmiaceae</taxon>
        <taxon>Marasmius</taxon>
    </lineage>
</organism>
<protein>
    <submittedName>
        <fullName evidence="1">Uncharacterized protein</fullName>
    </submittedName>
</protein>
<dbReference type="GeneID" id="66079962"/>
<dbReference type="EMBL" id="CM032187">
    <property type="protein sequence ID" value="KAG7089185.1"/>
    <property type="molecule type" value="Genomic_DNA"/>
</dbReference>
<evidence type="ECO:0000313" key="1">
    <source>
        <dbReference type="EMBL" id="KAG7089185.1"/>
    </source>
</evidence>
<dbReference type="OrthoDB" id="3270019at2759"/>
<accession>A0A9P7RTP2</accession>
<gene>
    <name evidence="1" type="ORF">E1B28_010887</name>
</gene>
<name>A0A9P7RTP2_9AGAR</name>
<proteinExistence type="predicted"/>
<dbReference type="Proteomes" id="UP001049176">
    <property type="component" value="Chromosome 7"/>
</dbReference>
<evidence type="ECO:0000313" key="2">
    <source>
        <dbReference type="Proteomes" id="UP001049176"/>
    </source>
</evidence>
<dbReference type="PANTHER" id="PTHR33266:SF1">
    <property type="entry name" value="F-BOX DOMAIN-CONTAINING PROTEIN"/>
    <property type="match status" value="1"/>
</dbReference>
<dbReference type="RefSeq" id="XP_043005655.1">
    <property type="nucleotide sequence ID" value="XM_043155873.1"/>
</dbReference>
<keyword evidence="2" id="KW-1185">Reference proteome</keyword>
<dbReference type="AlphaFoldDB" id="A0A9P7RTP2"/>
<sequence>MTVLADALKTGLLAKGERGELVARTLLTVAHDEAAKHDPSTTFELEFHRPIQLAHFLEKFLAPDVWESVRHAKPVHAFDDALELEAAFAESWINFSHWVQLGSHEMFSWECATELLKRGAAMQTYDNQQNQDLGMALHNGNLDSAIDIDRTGLCQVQVKNSVKSERVAPNPEAAGKCPNTCPILSIVMQLGVGEEYHGPLVEINTTSIQTDTPAGNTRSSTSSDPTDINRRHYSIVLYGCTAATYSCVGGHAATYATLLRTPALFHNYSRDKYPDLLAAAHELSPNMNKEVMFWTN</sequence>
<reference evidence="1" key="1">
    <citation type="journal article" date="2021" name="Genome Biol. Evol.">
        <title>The assembled and annotated genome of the fairy-ring fungus Marasmius oreades.</title>
        <authorList>
            <person name="Hiltunen M."/>
            <person name="Ament-Velasquez S.L."/>
            <person name="Johannesson H."/>
        </authorList>
    </citation>
    <scope>NUCLEOTIDE SEQUENCE</scope>
    <source>
        <strain evidence="1">03SP1</strain>
    </source>
</reference>
<dbReference type="KEGG" id="more:E1B28_010887"/>